<evidence type="ECO:0000313" key="6">
    <source>
        <dbReference type="EMBL" id="AXY24620.1"/>
    </source>
</evidence>
<dbReference type="InterPro" id="IPR029052">
    <property type="entry name" value="Metallo-depent_PP-like"/>
</dbReference>
<dbReference type="SUPFAM" id="SSF56300">
    <property type="entry name" value="Metallo-dependent phosphatases"/>
    <property type="match status" value="1"/>
</dbReference>
<accession>A0A347WHR3</accession>
<proteinExistence type="inferred from homology"/>
<dbReference type="PANTHER" id="PTHR42988">
    <property type="entry name" value="PHOSPHOHYDROLASE"/>
    <property type="match status" value="1"/>
</dbReference>
<dbReference type="InterPro" id="IPR050884">
    <property type="entry name" value="CNP_phosphodiesterase-III"/>
</dbReference>
<dbReference type="OrthoDB" id="5505563at2"/>
<dbReference type="RefSeq" id="WP_118989544.1">
    <property type="nucleotide sequence ID" value="NZ_CP023434.1"/>
</dbReference>
<evidence type="ECO:0000256" key="3">
    <source>
        <dbReference type="ARBA" id="ARBA00023004"/>
    </source>
</evidence>
<gene>
    <name evidence="6" type="ORF">CL176_00450</name>
</gene>
<name>A0A347WHR3_9LACT</name>
<dbReference type="Gene3D" id="3.60.21.10">
    <property type="match status" value="1"/>
</dbReference>
<evidence type="ECO:0000256" key="2">
    <source>
        <dbReference type="ARBA" id="ARBA00022801"/>
    </source>
</evidence>
<reference evidence="6 7" key="1">
    <citation type="submission" date="2017-09" db="EMBL/GenBank/DDBJ databases">
        <title>Complete genome sequence of Oxytococcus suis strain ZY16052.</title>
        <authorList>
            <person name="Li F."/>
        </authorList>
    </citation>
    <scope>NUCLEOTIDE SEQUENCE [LARGE SCALE GENOMIC DNA]</scope>
    <source>
        <strain evidence="6 7">ZY16052</strain>
    </source>
</reference>
<evidence type="ECO:0000313" key="7">
    <source>
        <dbReference type="Proteomes" id="UP000263232"/>
    </source>
</evidence>
<keyword evidence="7" id="KW-1185">Reference proteome</keyword>
<dbReference type="PANTHER" id="PTHR42988:SF2">
    <property type="entry name" value="CYCLIC NUCLEOTIDE PHOSPHODIESTERASE CBUA0032-RELATED"/>
    <property type="match status" value="1"/>
</dbReference>
<comment type="similarity">
    <text evidence="4">Belongs to the cyclic nucleotide phosphodiesterase class-III family.</text>
</comment>
<evidence type="ECO:0000256" key="4">
    <source>
        <dbReference type="ARBA" id="ARBA00025742"/>
    </source>
</evidence>
<dbReference type="InterPro" id="IPR004843">
    <property type="entry name" value="Calcineurin-like_PHP"/>
</dbReference>
<evidence type="ECO:0000259" key="5">
    <source>
        <dbReference type="Pfam" id="PF00149"/>
    </source>
</evidence>
<dbReference type="KEGG" id="abae:CL176_00450"/>
<dbReference type="Proteomes" id="UP000263232">
    <property type="component" value="Chromosome"/>
</dbReference>
<dbReference type="EMBL" id="CP023434">
    <property type="protein sequence ID" value="AXY24620.1"/>
    <property type="molecule type" value="Genomic_DNA"/>
</dbReference>
<feature type="domain" description="Calcineurin-like phosphoesterase" evidence="5">
    <location>
        <begin position="1"/>
        <end position="198"/>
    </location>
</feature>
<sequence length="277" mass="32335">MKLSIVGDMHYSSNFRGVEAYEETRELYFRQVFSEWFDMTCDFHVSIGDLTNMGTEEEFTEVLGLIQAYDYQQDFQLVIGNHDAYSLPKDAIQDCIQQPLYGKLYEDESYCILKIDTNRVMDKVDYSGTLSLEQLEWLAQEVPQHKGQTLIILAHHPVYRTTYWSDNILYAIDPNLPIQEILNQHQGQGIYVNGHTHADSIVEQGQWLYVQIANFYDQPYFRSIEIDSRQIKIEAIPLSKYYQQLGIWLGANTDYFALNKRGYQGEHHRNFTKILGA</sequence>
<evidence type="ECO:0000256" key="1">
    <source>
        <dbReference type="ARBA" id="ARBA00022723"/>
    </source>
</evidence>
<dbReference type="GO" id="GO:0016787">
    <property type="term" value="F:hydrolase activity"/>
    <property type="evidence" value="ECO:0007669"/>
    <property type="project" value="UniProtKB-KW"/>
</dbReference>
<dbReference type="Pfam" id="PF00149">
    <property type="entry name" value="Metallophos"/>
    <property type="match status" value="1"/>
</dbReference>
<dbReference type="AlphaFoldDB" id="A0A347WHR3"/>
<keyword evidence="2" id="KW-0378">Hydrolase</keyword>
<keyword evidence="3" id="KW-0408">Iron</keyword>
<keyword evidence="1" id="KW-0479">Metal-binding</keyword>
<protein>
    <recommendedName>
        <fullName evidence="5">Calcineurin-like phosphoesterase domain-containing protein</fullName>
    </recommendedName>
</protein>
<dbReference type="GO" id="GO:0046872">
    <property type="term" value="F:metal ion binding"/>
    <property type="evidence" value="ECO:0007669"/>
    <property type="project" value="UniProtKB-KW"/>
</dbReference>
<organism evidence="6 7">
    <name type="scientific">Suicoccus acidiformans</name>
    <dbReference type="NCBI Taxonomy" id="2036206"/>
    <lineage>
        <taxon>Bacteria</taxon>
        <taxon>Bacillati</taxon>
        <taxon>Bacillota</taxon>
        <taxon>Bacilli</taxon>
        <taxon>Lactobacillales</taxon>
        <taxon>Aerococcaceae</taxon>
        <taxon>Suicoccus</taxon>
    </lineage>
</organism>